<dbReference type="InterPro" id="IPR003619">
    <property type="entry name" value="MAD_homology1_Dwarfin-type"/>
</dbReference>
<dbReference type="Pfam" id="PF03165">
    <property type="entry name" value="MH1"/>
    <property type="match status" value="1"/>
</dbReference>
<dbReference type="CDD" id="cd02440">
    <property type="entry name" value="AdoMet_MTases"/>
    <property type="match status" value="1"/>
</dbReference>
<evidence type="ECO:0000313" key="10">
    <source>
        <dbReference type="EMBL" id="CBY10458.1"/>
    </source>
</evidence>
<dbReference type="Pfam" id="PF03166">
    <property type="entry name" value="MH2"/>
    <property type="match status" value="1"/>
</dbReference>
<dbReference type="Gene3D" id="3.40.50.150">
    <property type="entry name" value="Vaccinia Virus protein VP39"/>
    <property type="match status" value="1"/>
</dbReference>
<dbReference type="SMART" id="SM00524">
    <property type="entry name" value="DWB"/>
    <property type="match status" value="1"/>
</dbReference>
<dbReference type="GO" id="GO:0030154">
    <property type="term" value="P:cell differentiation"/>
    <property type="evidence" value="ECO:0007669"/>
    <property type="project" value="TreeGrafter"/>
</dbReference>
<dbReference type="SMART" id="SM00523">
    <property type="entry name" value="DWA"/>
    <property type="match status" value="1"/>
</dbReference>
<dbReference type="Gene3D" id="2.60.200.10">
    <property type="match status" value="1"/>
</dbReference>
<dbReference type="GO" id="GO:0000978">
    <property type="term" value="F:RNA polymerase II cis-regulatory region sequence-specific DNA binding"/>
    <property type="evidence" value="ECO:0007669"/>
    <property type="project" value="TreeGrafter"/>
</dbReference>
<name>E4XJ15_OIKDI</name>
<evidence type="ECO:0000256" key="3">
    <source>
        <dbReference type="ARBA" id="ARBA00022833"/>
    </source>
</evidence>
<dbReference type="PROSITE" id="PS51076">
    <property type="entry name" value="MH2"/>
    <property type="match status" value="1"/>
</dbReference>
<dbReference type="GO" id="GO:0046872">
    <property type="term" value="F:metal ion binding"/>
    <property type="evidence" value="ECO:0007669"/>
    <property type="project" value="UniProtKB-KW"/>
</dbReference>
<dbReference type="InterPro" id="IPR025714">
    <property type="entry name" value="Methyltranfer_dom"/>
</dbReference>
<comment type="subcellular location">
    <subcellularLocation>
        <location evidence="7">Cytoplasm</location>
    </subcellularLocation>
    <subcellularLocation>
        <location evidence="7">Nucleus</location>
    </subcellularLocation>
</comment>
<dbReference type="OrthoDB" id="5794312at2759"/>
<proteinExistence type="inferred from homology"/>
<evidence type="ECO:0000313" key="11">
    <source>
        <dbReference type="Proteomes" id="UP000001307"/>
    </source>
</evidence>
<dbReference type="InterPro" id="IPR029063">
    <property type="entry name" value="SAM-dependent_MTases_sf"/>
</dbReference>
<dbReference type="GO" id="GO:0071144">
    <property type="term" value="C:heteromeric SMAD protein complex"/>
    <property type="evidence" value="ECO:0007669"/>
    <property type="project" value="TreeGrafter"/>
</dbReference>
<dbReference type="Proteomes" id="UP000001307">
    <property type="component" value="Unassembled WGS sequence"/>
</dbReference>
<dbReference type="GO" id="GO:0030509">
    <property type="term" value="P:BMP signaling pathway"/>
    <property type="evidence" value="ECO:0007669"/>
    <property type="project" value="TreeGrafter"/>
</dbReference>
<feature type="domain" description="MH1" evidence="8">
    <location>
        <begin position="1"/>
        <end position="88"/>
    </location>
</feature>
<dbReference type="SUPFAM" id="SSF49879">
    <property type="entry name" value="SMAD/FHA domain"/>
    <property type="match status" value="1"/>
</dbReference>
<keyword evidence="3" id="KW-0862">Zinc</keyword>
<dbReference type="PANTHER" id="PTHR13703">
    <property type="entry name" value="SMAD"/>
    <property type="match status" value="1"/>
</dbReference>
<sequence length="704" mass="80847">MNMKHTLTRKTKDTPCIRIPRSLDGRLQVQHRKTLPHLLYVQIFRFPEVRTAPELTSISNCKYAFMMRLEEVCVNPFHYEKVQEVNTLPPVLVPTYPAEYSSQYNVDSFVEDCNNVNEYSVENFGVPGSSLMPSPMHTPHLQDNLSQSFTNNLNMQNTVHQEQQLPGPSTNHGIFTNVSYEESYNWCTVSYYETGNRLGKQFEITVPFLTIDGFTNPSEEDRICLGNISNPNRDFTIKMTRTNIGRGIQISYQLGEVTIRNVSEASIFVQSQNMNRFFGADPKTVVKINAGQSAAIFNNQSFAGILSDSVNHGFEAVYDLTKMCSIRISFVKGWGSEYRRQHVTSVPCWIEMHLNGPLQWLDRVLQQMGSATKKSSILYHETVIKTQITMGVKTWHKIRVFLRTGYSNIIDEINEMAGIIIEFPSSFFVHEIKKKQSENNEYTFKKIEQYEQIFGRGFLSTGGMVTTQALLQRVISAFAYILSKLSIFKINPKRGQTVLSVGCGVGGAEIFMAQNYGVRVHAIDISQNAINIACDRAAECNISEKLVFEQADVLNKEFGEEQFDVIYSKDCLKHIRQKSQLFEKFQRWLKPRGQLVIADYICCEENEKTKDFRQYAAENDLDMQPFEQYANQLESAGFNVRASNLAPWYANNLNMEISQLESTEIEFIKTFSKKEFKRLINRWSNKLSRCENGIQQWAFFECTK</sequence>
<gene>
    <name evidence="10" type="ORF">GSOID_T00012596001</name>
</gene>
<evidence type="ECO:0000256" key="2">
    <source>
        <dbReference type="ARBA" id="ARBA00022723"/>
    </source>
</evidence>
<keyword evidence="7" id="KW-0963">Cytoplasm</keyword>
<dbReference type="Pfam" id="PF13847">
    <property type="entry name" value="Methyltransf_31"/>
    <property type="match status" value="1"/>
</dbReference>
<feature type="domain" description="MH2" evidence="9">
    <location>
        <begin position="186"/>
        <end position="378"/>
    </location>
</feature>
<dbReference type="GO" id="GO:0000981">
    <property type="term" value="F:DNA-binding transcription factor activity, RNA polymerase II-specific"/>
    <property type="evidence" value="ECO:0007669"/>
    <property type="project" value="TreeGrafter"/>
</dbReference>
<dbReference type="GO" id="GO:0060395">
    <property type="term" value="P:SMAD protein signal transduction"/>
    <property type="evidence" value="ECO:0007669"/>
    <property type="project" value="TreeGrafter"/>
</dbReference>
<keyword evidence="2" id="KW-0479">Metal-binding</keyword>
<keyword evidence="4 7" id="KW-0805">Transcription regulation</keyword>
<dbReference type="InParanoid" id="E4XJ15"/>
<organism evidence="10 11">
    <name type="scientific">Oikopleura dioica</name>
    <name type="common">Tunicate</name>
    <dbReference type="NCBI Taxonomy" id="34765"/>
    <lineage>
        <taxon>Eukaryota</taxon>
        <taxon>Metazoa</taxon>
        <taxon>Chordata</taxon>
        <taxon>Tunicata</taxon>
        <taxon>Appendicularia</taxon>
        <taxon>Copelata</taxon>
        <taxon>Oikopleuridae</taxon>
        <taxon>Oikopleura</taxon>
    </lineage>
</organism>
<comment type="similarity">
    <text evidence="1 7">Belongs to the dwarfin/SMAD family.</text>
</comment>
<dbReference type="InterPro" id="IPR017855">
    <property type="entry name" value="SMAD-like_dom_sf"/>
</dbReference>
<dbReference type="InterPro" id="IPR001132">
    <property type="entry name" value="SMAD_dom_Dwarfin-type"/>
</dbReference>
<dbReference type="GO" id="GO:0009653">
    <property type="term" value="P:anatomical structure morphogenesis"/>
    <property type="evidence" value="ECO:0007669"/>
    <property type="project" value="TreeGrafter"/>
</dbReference>
<dbReference type="GO" id="GO:0005737">
    <property type="term" value="C:cytoplasm"/>
    <property type="evidence" value="ECO:0007669"/>
    <property type="project" value="UniProtKB-SubCell"/>
</dbReference>
<dbReference type="EMBL" id="FN653057">
    <property type="protein sequence ID" value="CBY10458.1"/>
    <property type="molecule type" value="Genomic_DNA"/>
</dbReference>
<evidence type="ECO:0000259" key="9">
    <source>
        <dbReference type="PROSITE" id="PS51076"/>
    </source>
</evidence>
<evidence type="ECO:0000256" key="5">
    <source>
        <dbReference type="ARBA" id="ARBA00023163"/>
    </source>
</evidence>
<dbReference type="PROSITE" id="PS51075">
    <property type="entry name" value="MH1"/>
    <property type="match status" value="1"/>
</dbReference>
<dbReference type="InterPro" id="IPR008984">
    <property type="entry name" value="SMAD_FHA_dom_sf"/>
</dbReference>
<evidence type="ECO:0000256" key="6">
    <source>
        <dbReference type="ARBA" id="ARBA00023242"/>
    </source>
</evidence>
<dbReference type="CDD" id="cd10495">
    <property type="entry name" value="MH2_R-SMAD"/>
    <property type="match status" value="1"/>
</dbReference>
<dbReference type="Gene3D" id="3.90.520.10">
    <property type="entry name" value="SMAD MH1 domain"/>
    <property type="match status" value="1"/>
</dbReference>
<dbReference type="InterPro" id="IPR036578">
    <property type="entry name" value="SMAD_MH1_sf"/>
</dbReference>
<keyword evidence="6 7" id="KW-0539">Nucleus</keyword>
<evidence type="ECO:0000256" key="7">
    <source>
        <dbReference type="RuleBase" id="RU361195"/>
    </source>
</evidence>
<dbReference type="GO" id="GO:0070411">
    <property type="term" value="F:I-SMAD binding"/>
    <property type="evidence" value="ECO:0007669"/>
    <property type="project" value="TreeGrafter"/>
</dbReference>
<evidence type="ECO:0000256" key="1">
    <source>
        <dbReference type="ARBA" id="ARBA00005545"/>
    </source>
</evidence>
<evidence type="ECO:0000256" key="4">
    <source>
        <dbReference type="ARBA" id="ARBA00023015"/>
    </source>
</evidence>
<dbReference type="SUPFAM" id="SSF56366">
    <property type="entry name" value="SMAD MH1 domain"/>
    <property type="match status" value="1"/>
</dbReference>
<accession>E4XJ15</accession>
<protein>
    <recommendedName>
        <fullName evidence="7">Mothers against decapentaplegic homolog</fullName>
        <shortName evidence="7">MAD homolog</shortName>
        <shortName evidence="7">Mothers against DPP homolog</shortName>
    </recommendedName>
    <alternativeName>
        <fullName evidence="7">SMAD family member</fullName>
    </alternativeName>
</protein>
<keyword evidence="11" id="KW-1185">Reference proteome</keyword>
<dbReference type="InterPro" id="IPR013790">
    <property type="entry name" value="Dwarfin"/>
</dbReference>
<keyword evidence="5 7" id="KW-0804">Transcription</keyword>
<evidence type="ECO:0000259" key="8">
    <source>
        <dbReference type="PROSITE" id="PS51075"/>
    </source>
</evidence>
<dbReference type="AlphaFoldDB" id="E4XJ15"/>
<reference evidence="10 11" key="1">
    <citation type="journal article" date="2010" name="Science">
        <title>Plasticity of animal genome architecture unmasked by rapid evolution of a pelagic tunicate.</title>
        <authorList>
            <person name="Denoeud F."/>
            <person name="Henriet S."/>
            <person name="Mungpakdee S."/>
            <person name="Aury J.M."/>
            <person name="Da Silva C."/>
            <person name="Brinkmann H."/>
            <person name="Mikhaleva J."/>
            <person name="Olsen L.C."/>
            <person name="Jubin C."/>
            <person name="Canestro C."/>
            <person name="Bouquet J.M."/>
            <person name="Danks G."/>
            <person name="Poulain J."/>
            <person name="Campsteijn C."/>
            <person name="Adamski M."/>
            <person name="Cross I."/>
            <person name="Yadetie F."/>
            <person name="Muffato M."/>
            <person name="Louis A."/>
            <person name="Butcher S."/>
            <person name="Tsagkogeorga G."/>
            <person name="Konrad A."/>
            <person name="Singh S."/>
            <person name="Jensen M.F."/>
            <person name="Cong E.H."/>
            <person name="Eikeseth-Otteraa H."/>
            <person name="Noel B."/>
            <person name="Anthouard V."/>
            <person name="Porcel B.M."/>
            <person name="Kachouri-Lafond R."/>
            <person name="Nishino A."/>
            <person name="Ugolini M."/>
            <person name="Chourrout P."/>
            <person name="Nishida H."/>
            <person name="Aasland R."/>
            <person name="Huzurbazar S."/>
            <person name="Westhof E."/>
            <person name="Delsuc F."/>
            <person name="Lehrach H."/>
            <person name="Reinhardt R."/>
            <person name="Weissenbach J."/>
            <person name="Roy S.W."/>
            <person name="Artiguenave F."/>
            <person name="Postlethwait J.H."/>
            <person name="Manak J.R."/>
            <person name="Thompson E.M."/>
            <person name="Jaillon O."/>
            <person name="Du Pasquier L."/>
            <person name="Boudinot P."/>
            <person name="Liberles D.A."/>
            <person name="Volff J.N."/>
            <person name="Philippe H."/>
            <person name="Lenhard B."/>
            <person name="Roest Crollius H."/>
            <person name="Wincker P."/>
            <person name="Chourrout D."/>
        </authorList>
    </citation>
    <scope>NUCLEOTIDE SEQUENCE [LARGE SCALE GENOMIC DNA]</scope>
</reference>
<dbReference type="InterPro" id="IPR013019">
    <property type="entry name" value="MAD_homology_MH1"/>
</dbReference>
<dbReference type="SUPFAM" id="SSF53335">
    <property type="entry name" value="S-adenosyl-L-methionine-dependent methyltransferases"/>
    <property type="match status" value="1"/>
</dbReference>